<comment type="caution">
    <text evidence="2">The sequence shown here is derived from an EMBL/GenBank/DDBJ whole genome shotgun (WGS) entry which is preliminary data.</text>
</comment>
<protein>
    <recommendedName>
        <fullName evidence="4">M50 family peptidase</fullName>
    </recommendedName>
</protein>
<feature type="transmembrane region" description="Helical" evidence="1">
    <location>
        <begin position="199"/>
        <end position="220"/>
    </location>
</feature>
<evidence type="ECO:0000256" key="1">
    <source>
        <dbReference type="SAM" id="Phobius"/>
    </source>
</evidence>
<proteinExistence type="predicted"/>
<keyword evidence="3" id="KW-1185">Reference proteome</keyword>
<sequence length="325" mass="37014">MQCPKCGHEQPEQLDECLRCGIIFAKLREAPTGAEIPGDDDYFQDQTASEWEQGPERYSEHISYQAFDDDEDDVLAPSSITKMGWISLGVGVGIALMLSASSFLNFILHPLITMVHELGHSIFAWLAGIPTIPAFDFNEGGGYAIHLHSKPSYLLITVLYGLLGYGIYMYREHRPGLFFFSGLTIIYTVYFFTSLDNVIVLFMGHGTELLFAGIFLYRGISGWGCVHSAEQPLYAGLGIWIIINRLNFTWKLLHDRGEQFLYKQGKAFCANDFVLISEHYLRTTRLQPVLTFFLLCCLITPLISFLIYRYRKYIHEGLVILFVRE</sequence>
<feature type="transmembrane region" description="Helical" evidence="1">
    <location>
        <begin position="152"/>
        <end position="170"/>
    </location>
</feature>
<evidence type="ECO:0000313" key="3">
    <source>
        <dbReference type="Proteomes" id="UP001594351"/>
    </source>
</evidence>
<keyword evidence="1" id="KW-1133">Transmembrane helix</keyword>
<dbReference type="EMBL" id="JBHPBY010000355">
    <property type="protein sequence ID" value="MFC1852716.1"/>
    <property type="molecule type" value="Genomic_DNA"/>
</dbReference>
<feature type="transmembrane region" description="Helical" evidence="1">
    <location>
        <begin position="232"/>
        <end position="250"/>
    </location>
</feature>
<name>A0ABV6Z2Q2_UNCC1</name>
<feature type="transmembrane region" description="Helical" evidence="1">
    <location>
        <begin position="177"/>
        <end position="193"/>
    </location>
</feature>
<feature type="transmembrane region" description="Helical" evidence="1">
    <location>
        <begin position="85"/>
        <end position="108"/>
    </location>
</feature>
<reference evidence="2 3" key="1">
    <citation type="submission" date="2024-09" db="EMBL/GenBank/DDBJ databases">
        <title>Laminarin stimulates single cell rates of sulfate reduction while oxygen inhibits transcriptomic activity in coastal marine sediment.</title>
        <authorList>
            <person name="Lindsay M."/>
            <person name="Orcutt B."/>
            <person name="Emerson D."/>
            <person name="Stepanauskas R."/>
            <person name="D'Angelo T."/>
        </authorList>
    </citation>
    <scope>NUCLEOTIDE SEQUENCE [LARGE SCALE GENOMIC DNA]</scope>
    <source>
        <strain evidence="2">SAG AM-311-K15</strain>
    </source>
</reference>
<feature type="transmembrane region" description="Helical" evidence="1">
    <location>
        <begin position="289"/>
        <end position="308"/>
    </location>
</feature>
<dbReference type="Proteomes" id="UP001594351">
    <property type="component" value="Unassembled WGS sequence"/>
</dbReference>
<keyword evidence="1" id="KW-0472">Membrane</keyword>
<evidence type="ECO:0000313" key="2">
    <source>
        <dbReference type="EMBL" id="MFC1852716.1"/>
    </source>
</evidence>
<accession>A0ABV6Z2Q2</accession>
<keyword evidence="1" id="KW-0812">Transmembrane</keyword>
<gene>
    <name evidence="2" type="ORF">ACFL27_21155</name>
</gene>
<evidence type="ECO:0008006" key="4">
    <source>
        <dbReference type="Google" id="ProtNLM"/>
    </source>
</evidence>
<organism evidence="2 3">
    <name type="scientific">candidate division CSSED10-310 bacterium</name>
    <dbReference type="NCBI Taxonomy" id="2855610"/>
    <lineage>
        <taxon>Bacteria</taxon>
        <taxon>Bacteria division CSSED10-310</taxon>
    </lineage>
</organism>